<dbReference type="GO" id="GO:0016491">
    <property type="term" value="F:oxidoreductase activity"/>
    <property type="evidence" value="ECO:0007669"/>
    <property type="project" value="InterPro"/>
</dbReference>
<protein>
    <recommendedName>
        <fullName evidence="2">EthD domain-containing protein</fullName>
    </recommendedName>
</protein>
<dbReference type="Pfam" id="PF07110">
    <property type="entry name" value="EthD"/>
    <property type="match status" value="1"/>
</dbReference>
<evidence type="ECO:0000313" key="3">
    <source>
        <dbReference type="EMBL" id="KAI1873629.1"/>
    </source>
</evidence>
<dbReference type="InterPro" id="IPR009799">
    <property type="entry name" value="EthD_dom"/>
</dbReference>
<accession>A0A9P9WPR8</accession>
<dbReference type="EMBL" id="JAFIMR010000010">
    <property type="protein sequence ID" value="KAI1873629.1"/>
    <property type="molecule type" value="Genomic_DNA"/>
</dbReference>
<proteinExistence type="inferred from homology"/>
<dbReference type="OrthoDB" id="3183782at2759"/>
<evidence type="ECO:0000256" key="1">
    <source>
        <dbReference type="ARBA" id="ARBA00005986"/>
    </source>
</evidence>
<organism evidence="3 4">
    <name type="scientific">Neoarthrinium moseri</name>
    <dbReference type="NCBI Taxonomy" id="1658444"/>
    <lineage>
        <taxon>Eukaryota</taxon>
        <taxon>Fungi</taxon>
        <taxon>Dikarya</taxon>
        <taxon>Ascomycota</taxon>
        <taxon>Pezizomycotina</taxon>
        <taxon>Sordariomycetes</taxon>
        <taxon>Xylariomycetidae</taxon>
        <taxon>Amphisphaeriales</taxon>
        <taxon>Apiosporaceae</taxon>
        <taxon>Neoarthrinium</taxon>
    </lineage>
</organism>
<dbReference type="InterPro" id="IPR011008">
    <property type="entry name" value="Dimeric_a/b-barrel"/>
</dbReference>
<comment type="similarity">
    <text evidence="1">Belongs to the tpcK family.</text>
</comment>
<feature type="domain" description="EthD" evidence="2">
    <location>
        <begin position="18"/>
        <end position="105"/>
    </location>
</feature>
<gene>
    <name evidence="3" type="ORF">JX265_005251</name>
</gene>
<sequence>MTTTTPLIKFDVCIYKSDDISQEEFLNWSTKVYPVKAGPLIKRYGIVKWTHTVQPTGFREPMRHAMKTDMGRPDWTVPDYDLVTTYWLRSLDDMRALTADPEWVQLEKEACIKSNIAIGHFVVGHEVVHFEGNVDNAGA</sequence>
<evidence type="ECO:0000259" key="2">
    <source>
        <dbReference type="Pfam" id="PF07110"/>
    </source>
</evidence>
<dbReference type="Gene3D" id="3.30.70.100">
    <property type="match status" value="1"/>
</dbReference>
<reference evidence="3" key="1">
    <citation type="submission" date="2021-03" db="EMBL/GenBank/DDBJ databases">
        <title>Revisited historic fungal species revealed as producer of novel bioactive compounds through whole genome sequencing and comparative genomics.</title>
        <authorList>
            <person name="Vignolle G.A."/>
            <person name="Hochenegger N."/>
            <person name="Mach R.L."/>
            <person name="Mach-Aigner A.R."/>
            <person name="Javad Rahimi M."/>
            <person name="Salim K.A."/>
            <person name="Chan C.M."/>
            <person name="Lim L.B.L."/>
            <person name="Cai F."/>
            <person name="Druzhinina I.S."/>
            <person name="U'Ren J.M."/>
            <person name="Derntl C."/>
        </authorList>
    </citation>
    <scope>NUCLEOTIDE SEQUENCE</scope>
    <source>
        <strain evidence="3">TUCIM 5799</strain>
    </source>
</reference>
<comment type="caution">
    <text evidence="3">The sequence shown here is derived from an EMBL/GenBank/DDBJ whole genome shotgun (WGS) entry which is preliminary data.</text>
</comment>
<dbReference type="SUPFAM" id="SSF54909">
    <property type="entry name" value="Dimeric alpha+beta barrel"/>
    <property type="match status" value="1"/>
</dbReference>
<keyword evidence="4" id="KW-1185">Reference proteome</keyword>
<evidence type="ECO:0000313" key="4">
    <source>
        <dbReference type="Proteomes" id="UP000829685"/>
    </source>
</evidence>
<dbReference type="AlphaFoldDB" id="A0A9P9WPR8"/>
<name>A0A9P9WPR8_9PEZI</name>
<dbReference type="Proteomes" id="UP000829685">
    <property type="component" value="Unassembled WGS sequence"/>
</dbReference>